<keyword evidence="2" id="KW-0812">Transmembrane</keyword>
<evidence type="ECO:0000313" key="3">
    <source>
        <dbReference type="EMBL" id="WED64517.1"/>
    </source>
</evidence>
<dbReference type="KEGG" id="slom:PXH66_19425"/>
<dbReference type="EMBL" id="CP119075">
    <property type="protein sequence ID" value="WED64517.1"/>
    <property type="molecule type" value="Genomic_DNA"/>
</dbReference>
<dbReference type="Proteomes" id="UP001218638">
    <property type="component" value="Chromosome"/>
</dbReference>
<dbReference type="AlphaFoldDB" id="A0AAF0CHN7"/>
<evidence type="ECO:0008006" key="5">
    <source>
        <dbReference type="Google" id="ProtNLM"/>
    </source>
</evidence>
<gene>
    <name evidence="3" type="ORF">PXH66_19425</name>
</gene>
<keyword evidence="2" id="KW-0472">Membrane</keyword>
<feature type="transmembrane region" description="Helical" evidence="2">
    <location>
        <begin position="6"/>
        <end position="26"/>
    </location>
</feature>
<accession>A0AAF0CHN7</accession>
<keyword evidence="2" id="KW-1133">Transmembrane helix</keyword>
<evidence type="ECO:0000313" key="4">
    <source>
        <dbReference type="Proteomes" id="UP001218638"/>
    </source>
</evidence>
<evidence type="ECO:0000256" key="2">
    <source>
        <dbReference type="SAM" id="Phobius"/>
    </source>
</evidence>
<evidence type="ECO:0000256" key="1">
    <source>
        <dbReference type="SAM" id="MobiDB-lite"/>
    </source>
</evidence>
<feature type="region of interest" description="Disordered" evidence="1">
    <location>
        <begin position="30"/>
        <end position="54"/>
    </location>
</feature>
<keyword evidence="4" id="KW-1185">Reference proteome</keyword>
<dbReference type="RefSeq" id="WP_330932121.1">
    <property type="nucleotide sequence ID" value="NZ_CP119075.1"/>
</dbReference>
<proteinExistence type="predicted"/>
<protein>
    <recommendedName>
        <fullName evidence="5">FeoB-associated Cys-rich membrane protein</fullName>
    </recommendedName>
</protein>
<organism evidence="3 4">
    <name type="scientific">Synoicihabitans lomoniglobus</name>
    <dbReference type="NCBI Taxonomy" id="2909285"/>
    <lineage>
        <taxon>Bacteria</taxon>
        <taxon>Pseudomonadati</taxon>
        <taxon>Verrucomicrobiota</taxon>
        <taxon>Opitutia</taxon>
        <taxon>Opitutales</taxon>
        <taxon>Opitutaceae</taxon>
        <taxon>Synoicihabitans</taxon>
    </lineage>
</organism>
<name>A0AAF0CHN7_9BACT</name>
<feature type="compositionally biased region" description="Low complexity" evidence="1">
    <location>
        <begin position="32"/>
        <end position="47"/>
    </location>
</feature>
<reference evidence="3" key="1">
    <citation type="submission" date="2023-03" db="EMBL/GenBank/DDBJ databases">
        <title>Lomoglobus Profundus gen. nov., sp. nov., a novel member of the phylum Verrucomicrobia, isolated from deep-marine sediment of South China Sea.</title>
        <authorList>
            <person name="Ahmad T."/>
            <person name="Ishaq S.E."/>
            <person name="Wang F."/>
        </authorList>
    </citation>
    <scope>NUCLEOTIDE SEQUENCE</scope>
    <source>
        <strain evidence="3">LMO-M01</strain>
    </source>
</reference>
<sequence>MNSDLQTVLALIVVAVATGYLALTWWRQRSKPSAGCGTSGGCSCPAPRAHLGKR</sequence>